<evidence type="ECO:0000313" key="3">
    <source>
        <dbReference type="EMBL" id="WWD15911.1"/>
    </source>
</evidence>
<evidence type="ECO:0000313" key="4">
    <source>
        <dbReference type="Proteomes" id="UP000322225"/>
    </source>
</evidence>
<feature type="compositionally biased region" description="Polar residues" evidence="1">
    <location>
        <begin position="93"/>
        <end position="106"/>
    </location>
</feature>
<feature type="region of interest" description="Disordered" evidence="1">
    <location>
        <begin position="31"/>
        <end position="227"/>
    </location>
</feature>
<name>A0A5M6C9L0_9TREE</name>
<feature type="compositionally biased region" description="Acidic residues" evidence="1">
    <location>
        <begin position="55"/>
        <end position="66"/>
    </location>
</feature>
<feature type="compositionally biased region" description="Low complexity" evidence="1">
    <location>
        <begin position="107"/>
        <end position="116"/>
    </location>
</feature>
<protein>
    <submittedName>
        <fullName evidence="3">Uncharacterized protein</fullName>
    </submittedName>
</protein>
<dbReference type="Proteomes" id="UP000322225">
    <property type="component" value="Chromosome 1"/>
</dbReference>
<organism evidence="3 4">
    <name type="scientific">Kwoniella shandongensis</name>
    <dbReference type="NCBI Taxonomy" id="1734106"/>
    <lineage>
        <taxon>Eukaryota</taxon>
        <taxon>Fungi</taxon>
        <taxon>Dikarya</taxon>
        <taxon>Basidiomycota</taxon>
        <taxon>Agaricomycotina</taxon>
        <taxon>Tremellomycetes</taxon>
        <taxon>Tremellales</taxon>
        <taxon>Cryptococcaceae</taxon>
        <taxon>Kwoniella</taxon>
    </lineage>
</organism>
<reference evidence="3" key="2">
    <citation type="submission" date="2024-01" db="EMBL/GenBank/DDBJ databases">
        <title>Comparative genomics of Cryptococcus and Kwoniella reveals pathogenesis evolution and contrasting modes of karyotype evolution via chromosome fusion or intercentromeric recombination.</title>
        <authorList>
            <person name="Coelho M.A."/>
            <person name="David-Palma M."/>
            <person name="Shea T."/>
            <person name="Bowers K."/>
            <person name="McGinley-Smith S."/>
            <person name="Mohammad A.W."/>
            <person name="Gnirke A."/>
            <person name="Yurkov A.M."/>
            <person name="Nowrousian M."/>
            <person name="Sun S."/>
            <person name="Cuomo C.A."/>
            <person name="Heitman J."/>
        </authorList>
    </citation>
    <scope>NUCLEOTIDE SEQUENCE</scope>
    <source>
        <strain evidence="3">CBS 12478</strain>
    </source>
</reference>
<accession>A0A5M6C9L0</accession>
<feature type="chain" id="PRO_5043893388" evidence="2">
    <location>
        <begin position="24"/>
        <end position="227"/>
    </location>
</feature>
<dbReference type="RefSeq" id="XP_031862807.1">
    <property type="nucleotide sequence ID" value="XM_032003000.1"/>
</dbReference>
<feature type="signal peptide" evidence="2">
    <location>
        <begin position="1"/>
        <end position="23"/>
    </location>
</feature>
<dbReference type="KEGG" id="ksn:43587119"/>
<feature type="compositionally biased region" description="Basic and acidic residues" evidence="1">
    <location>
        <begin position="170"/>
        <end position="180"/>
    </location>
</feature>
<dbReference type="EMBL" id="CP144051">
    <property type="protein sequence ID" value="WWD15911.1"/>
    <property type="molecule type" value="Genomic_DNA"/>
</dbReference>
<sequence>MSAITHWDRFQLILSQLPLSSFCLCFGNSPPSPPLSAQDGDELENLMGGARDGGDDGWDNELEDDAVMLRTPRVAKERKMKSSISHMKAGPSTRGNQEPPSYNTRVSLLRSQSRQSEGGLSSIAGSADEMRKDLDDDATPLDQSTLANLPTLAKRYEPDLTLADIEREEAEQAERDREAEIALSASAKRRVREEDEFGDYARAQQGQEGVAEASFGLGEAEDEDGEH</sequence>
<dbReference type="GeneID" id="43587119"/>
<reference evidence="3" key="1">
    <citation type="submission" date="2017-08" db="EMBL/GenBank/DDBJ databases">
        <authorList>
            <person name="Cuomo C."/>
            <person name="Billmyre B."/>
            <person name="Heitman J."/>
        </authorList>
    </citation>
    <scope>NUCLEOTIDE SEQUENCE</scope>
    <source>
        <strain evidence="3">CBS 12478</strain>
    </source>
</reference>
<gene>
    <name evidence="3" type="ORF">CI109_100335</name>
</gene>
<proteinExistence type="predicted"/>
<dbReference type="AlphaFoldDB" id="A0A5M6C9L0"/>
<keyword evidence="2" id="KW-0732">Signal</keyword>
<evidence type="ECO:0000256" key="2">
    <source>
        <dbReference type="SAM" id="SignalP"/>
    </source>
</evidence>
<keyword evidence="4" id="KW-1185">Reference proteome</keyword>
<evidence type="ECO:0000256" key="1">
    <source>
        <dbReference type="SAM" id="MobiDB-lite"/>
    </source>
</evidence>